<comment type="subcellular location">
    <subcellularLocation>
        <location evidence="5">Cytoplasm</location>
    </subcellularLocation>
</comment>
<evidence type="ECO:0000256" key="1">
    <source>
        <dbReference type="ARBA" id="ARBA00022490"/>
    </source>
</evidence>
<evidence type="ECO:0000313" key="7">
    <source>
        <dbReference type="Proteomes" id="UP001157733"/>
    </source>
</evidence>
<name>A0ABM9HDD6_9BACT</name>
<comment type="pathway">
    <text evidence="5">tRNA modification; tRNA-queuosine biosynthesis.</text>
</comment>
<dbReference type="PANTHER" id="PTHR30307:SF0">
    <property type="entry name" value="S-ADENOSYLMETHIONINE:TRNA RIBOSYLTRANSFERASE-ISOMERASE"/>
    <property type="match status" value="1"/>
</dbReference>
<dbReference type="NCBIfam" id="NF001140">
    <property type="entry name" value="PRK00147.1"/>
    <property type="match status" value="1"/>
</dbReference>
<keyword evidence="1 5" id="KW-0963">Cytoplasm</keyword>
<dbReference type="InterPro" id="IPR036100">
    <property type="entry name" value="QueA_sf"/>
</dbReference>
<dbReference type="NCBIfam" id="TIGR00113">
    <property type="entry name" value="queA"/>
    <property type="match status" value="1"/>
</dbReference>
<comment type="similarity">
    <text evidence="5">Belongs to the QueA family.</text>
</comment>
<keyword evidence="3 5" id="KW-0949">S-adenosyl-L-methionine</keyword>
<dbReference type="EC" id="2.4.99.17" evidence="5"/>
<dbReference type="HAMAP" id="MF_00113">
    <property type="entry name" value="QueA"/>
    <property type="match status" value="1"/>
</dbReference>
<evidence type="ECO:0000256" key="5">
    <source>
        <dbReference type="HAMAP-Rule" id="MF_00113"/>
    </source>
</evidence>
<protein>
    <recommendedName>
        <fullName evidence="5">S-adenosylmethionine:tRNA ribosyltransferase-isomerase</fullName>
        <ecNumber evidence="5">2.4.99.17</ecNumber>
    </recommendedName>
    <alternativeName>
        <fullName evidence="5">Queuosine biosynthesis protein QueA</fullName>
    </alternativeName>
</protein>
<dbReference type="InterPro" id="IPR003699">
    <property type="entry name" value="QueA"/>
</dbReference>
<dbReference type="Gene3D" id="3.40.1780.10">
    <property type="entry name" value="QueA-like"/>
    <property type="match status" value="1"/>
</dbReference>
<evidence type="ECO:0000256" key="2">
    <source>
        <dbReference type="ARBA" id="ARBA00022679"/>
    </source>
</evidence>
<dbReference type="PANTHER" id="PTHR30307">
    <property type="entry name" value="S-ADENOSYLMETHIONINE:TRNA RIBOSYLTRANSFERASE-ISOMERASE"/>
    <property type="match status" value="1"/>
</dbReference>
<sequence>MNISDFDFHLPEALIAQEPAAKRDASRLLVVSRETGALEHKTFPDFPDCLTGDPLLVFNNTRVFPAKLLGRRADNGKPVEWLLVRRDADTTWLVLTRGLARLKPKQEFLFGERLTAVFEGVAEDMARVRFSSNEVLQETLERDGRMPLPHYIKRNATDDSTQAERDRERYQTVFAQQEGAIAAPTAGLHFTEKMMDTLQKKAEVAFLTLHVGPGTFQPVRTERVTEHQMKKEFYRIPVNTWNRIHAAKSQRRPVLAVGTTSTRVLESVQFDSPVTEDVEGWTDRFLYPGQPFRNVDRLLTNFHLPRSTLFLLVCAFAGKERMENAYQEAVAEKYRFFSYGDAMLIV</sequence>
<dbReference type="Pfam" id="PF02547">
    <property type="entry name" value="Queuosine_synth"/>
    <property type="match status" value="1"/>
</dbReference>
<comment type="catalytic activity">
    <reaction evidence="5">
        <text>7-aminomethyl-7-carbaguanosine(34) in tRNA + S-adenosyl-L-methionine = epoxyqueuosine(34) in tRNA + adenine + L-methionine + 2 H(+)</text>
        <dbReference type="Rhea" id="RHEA:32155"/>
        <dbReference type="Rhea" id="RHEA-COMP:10342"/>
        <dbReference type="Rhea" id="RHEA-COMP:18582"/>
        <dbReference type="ChEBI" id="CHEBI:15378"/>
        <dbReference type="ChEBI" id="CHEBI:16708"/>
        <dbReference type="ChEBI" id="CHEBI:57844"/>
        <dbReference type="ChEBI" id="CHEBI:59789"/>
        <dbReference type="ChEBI" id="CHEBI:82833"/>
        <dbReference type="ChEBI" id="CHEBI:194443"/>
        <dbReference type="EC" id="2.4.99.17"/>
    </reaction>
</comment>
<evidence type="ECO:0000313" key="6">
    <source>
        <dbReference type="EMBL" id="CAI2718216.1"/>
    </source>
</evidence>
<keyword evidence="6" id="KW-0328">Glycosyltransferase</keyword>
<proteinExistence type="inferred from homology"/>
<gene>
    <name evidence="5 6" type="primary">queA</name>
    <name evidence="6" type="ORF">NSPWAT_1357</name>
</gene>
<dbReference type="InterPro" id="IPR042118">
    <property type="entry name" value="QueA_dom1"/>
</dbReference>
<reference evidence="6 7" key="1">
    <citation type="submission" date="2022-09" db="EMBL/GenBank/DDBJ databases">
        <authorList>
            <person name="Kop L."/>
        </authorList>
    </citation>
    <scope>NUCLEOTIDE SEQUENCE [LARGE SCALE GENOMIC DNA]</scope>
    <source>
        <strain evidence="6 7">347</strain>
    </source>
</reference>
<evidence type="ECO:0000256" key="3">
    <source>
        <dbReference type="ARBA" id="ARBA00022691"/>
    </source>
</evidence>
<keyword evidence="7" id="KW-1185">Reference proteome</keyword>
<dbReference type="Gene3D" id="2.40.10.240">
    <property type="entry name" value="QueA-like"/>
    <property type="match status" value="1"/>
</dbReference>
<evidence type="ECO:0000256" key="4">
    <source>
        <dbReference type="ARBA" id="ARBA00022785"/>
    </source>
</evidence>
<dbReference type="InterPro" id="IPR042119">
    <property type="entry name" value="QueA_dom2"/>
</dbReference>
<keyword evidence="2 5" id="KW-0808">Transferase</keyword>
<dbReference type="EMBL" id="OX336137">
    <property type="protein sequence ID" value="CAI2718216.1"/>
    <property type="molecule type" value="Genomic_DNA"/>
</dbReference>
<accession>A0ABM9HDD6</accession>
<dbReference type="SUPFAM" id="SSF111337">
    <property type="entry name" value="QueA-like"/>
    <property type="match status" value="1"/>
</dbReference>
<dbReference type="Proteomes" id="UP001157733">
    <property type="component" value="Chromosome"/>
</dbReference>
<comment type="subunit">
    <text evidence="5">Monomer.</text>
</comment>
<keyword evidence="4 5" id="KW-0671">Queuosine biosynthesis</keyword>
<dbReference type="GO" id="GO:0051075">
    <property type="term" value="F:S-adenosylmethionine:tRNA ribosyltransferase-isomerase activity"/>
    <property type="evidence" value="ECO:0007669"/>
    <property type="project" value="UniProtKB-EC"/>
</dbReference>
<comment type="function">
    <text evidence="5">Transfers and isomerizes the ribose moiety from AdoMet to the 7-aminomethyl group of 7-deazaguanine (preQ1-tRNA) to give epoxyqueuosine (oQ-tRNA).</text>
</comment>
<dbReference type="RefSeq" id="WP_282011122.1">
    <property type="nucleotide sequence ID" value="NZ_OX336137.1"/>
</dbReference>
<organism evidence="6 7">
    <name type="scientific">Nitrospina watsonii</name>
    <dbReference type="NCBI Taxonomy" id="1323948"/>
    <lineage>
        <taxon>Bacteria</taxon>
        <taxon>Pseudomonadati</taxon>
        <taxon>Nitrospinota/Tectimicrobiota group</taxon>
        <taxon>Nitrospinota</taxon>
        <taxon>Nitrospinia</taxon>
        <taxon>Nitrospinales</taxon>
        <taxon>Nitrospinaceae</taxon>
        <taxon>Nitrospina</taxon>
    </lineage>
</organism>